<dbReference type="GO" id="GO:0008270">
    <property type="term" value="F:zinc ion binding"/>
    <property type="evidence" value="ECO:0007669"/>
    <property type="project" value="UniProtKB-KW"/>
</dbReference>
<dbReference type="GO" id="GO:0004842">
    <property type="term" value="F:ubiquitin-protein transferase activity"/>
    <property type="evidence" value="ECO:0007669"/>
    <property type="project" value="InterPro"/>
</dbReference>
<dbReference type="InterPro" id="IPR039515">
    <property type="entry name" value="NOT4_mRING-HC-C4C4"/>
</dbReference>
<dbReference type="PANTHER" id="PTHR12603">
    <property type="entry name" value="CCR4-NOT TRANSCRIPTION COMPLEX RELATED"/>
    <property type="match status" value="1"/>
</dbReference>
<dbReference type="AlphaFoldDB" id="A0A5N6RKG7"/>
<dbReference type="InterPro" id="IPR000504">
    <property type="entry name" value="RRM_dom"/>
</dbReference>
<evidence type="ECO:0000256" key="2">
    <source>
        <dbReference type="PROSITE-ProRule" id="PRU00176"/>
    </source>
</evidence>
<evidence type="ECO:0000256" key="1">
    <source>
        <dbReference type="PROSITE-ProRule" id="PRU00175"/>
    </source>
</evidence>
<proteinExistence type="predicted"/>
<dbReference type="Pfam" id="PF14570">
    <property type="entry name" value="zf-RING_4"/>
    <property type="match status" value="1"/>
</dbReference>
<name>A0A5N6RKG7_9ROSI</name>
<dbReference type="Proteomes" id="UP000327013">
    <property type="component" value="Chromosome 7"/>
</dbReference>
<dbReference type="SUPFAM" id="SSF57850">
    <property type="entry name" value="RING/U-box"/>
    <property type="match status" value="1"/>
</dbReference>
<evidence type="ECO:0000259" key="3">
    <source>
        <dbReference type="PROSITE" id="PS50089"/>
    </source>
</evidence>
<dbReference type="SMART" id="SM00360">
    <property type="entry name" value="RRM"/>
    <property type="match status" value="1"/>
</dbReference>
<dbReference type="Pfam" id="PF00076">
    <property type="entry name" value="RRM_1"/>
    <property type="match status" value="1"/>
</dbReference>
<dbReference type="InterPro" id="IPR012677">
    <property type="entry name" value="Nucleotide-bd_a/b_plait_sf"/>
</dbReference>
<keyword evidence="2" id="KW-0694">RNA-binding</keyword>
<dbReference type="InterPro" id="IPR013083">
    <property type="entry name" value="Znf_RING/FYVE/PHD"/>
</dbReference>
<dbReference type="PROSITE" id="PS50102">
    <property type="entry name" value="RRM"/>
    <property type="match status" value="1"/>
</dbReference>
<dbReference type="GO" id="GO:0016567">
    <property type="term" value="P:protein ubiquitination"/>
    <property type="evidence" value="ECO:0007669"/>
    <property type="project" value="TreeGrafter"/>
</dbReference>
<evidence type="ECO:0000313" key="5">
    <source>
        <dbReference type="EMBL" id="KAE8099523.1"/>
    </source>
</evidence>
<dbReference type="OrthoDB" id="1923159at2759"/>
<dbReference type="InterPro" id="IPR034261">
    <property type="entry name" value="CNOT4_RRM"/>
</dbReference>
<dbReference type="CDD" id="cd12438">
    <property type="entry name" value="RRM_CNOT4"/>
    <property type="match status" value="1"/>
</dbReference>
<evidence type="ECO:0000313" key="6">
    <source>
        <dbReference type="Proteomes" id="UP000327013"/>
    </source>
</evidence>
<dbReference type="Gene3D" id="3.30.70.330">
    <property type="match status" value="1"/>
</dbReference>
<dbReference type="SMART" id="SM00361">
    <property type="entry name" value="RRM_1"/>
    <property type="match status" value="1"/>
</dbReference>
<dbReference type="PANTHER" id="PTHR12603:SF22">
    <property type="entry name" value="TRANSCRIPTION FACTOR C2H2 FAMILY-RELATED"/>
    <property type="match status" value="1"/>
</dbReference>
<organism evidence="5 6">
    <name type="scientific">Carpinus fangiana</name>
    <dbReference type="NCBI Taxonomy" id="176857"/>
    <lineage>
        <taxon>Eukaryota</taxon>
        <taxon>Viridiplantae</taxon>
        <taxon>Streptophyta</taxon>
        <taxon>Embryophyta</taxon>
        <taxon>Tracheophyta</taxon>
        <taxon>Spermatophyta</taxon>
        <taxon>Magnoliopsida</taxon>
        <taxon>eudicotyledons</taxon>
        <taxon>Gunneridae</taxon>
        <taxon>Pentapetalae</taxon>
        <taxon>rosids</taxon>
        <taxon>fabids</taxon>
        <taxon>Fagales</taxon>
        <taxon>Betulaceae</taxon>
        <taxon>Carpinus</taxon>
    </lineage>
</organism>
<keyword evidence="1" id="KW-0862">Zinc</keyword>
<feature type="domain" description="RRM" evidence="4">
    <location>
        <begin position="107"/>
        <end position="193"/>
    </location>
</feature>
<dbReference type="SUPFAM" id="SSF54928">
    <property type="entry name" value="RNA-binding domain, RBD"/>
    <property type="match status" value="1"/>
</dbReference>
<feature type="domain" description="RING-type" evidence="3">
    <location>
        <begin position="6"/>
        <end position="54"/>
    </location>
</feature>
<dbReference type="InterPro" id="IPR039780">
    <property type="entry name" value="Mot2"/>
</dbReference>
<keyword evidence="1" id="KW-0863">Zinc-finger</keyword>
<dbReference type="EMBL" id="CM017327">
    <property type="protein sequence ID" value="KAE8099523.1"/>
    <property type="molecule type" value="Genomic_DNA"/>
</dbReference>
<protein>
    <recommendedName>
        <fullName evidence="7">RING-type domain-containing protein</fullName>
    </recommendedName>
</protein>
<keyword evidence="1" id="KW-0479">Metal-binding</keyword>
<gene>
    <name evidence="5" type="ORF">FH972_017499</name>
</gene>
<dbReference type="Gene3D" id="3.30.40.10">
    <property type="entry name" value="Zinc/RING finger domain, C3HC4 (zinc finger)"/>
    <property type="match status" value="1"/>
</dbReference>
<evidence type="ECO:0008006" key="7">
    <source>
        <dbReference type="Google" id="ProtNLM"/>
    </source>
</evidence>
<dbReference type="FunFam" id="3.30.70.330:FF:000161">
    <property type="entry name" value="RNA binding (RRM/RBD/RNP motifs) family protein"/>
    <property type="match status" value="1"/>
</dbReference>
<dbReference type="InterPro" id="IPR003954">
    <property type="entry name" value="RRM_euk-type"/>
</dbReference>
<dbReference type="InterPro" id="IPR001841">
    <property type="entry name" value="Znf_RING"/>
</dbReference>
<accession>A0A5N6RKG7</accession>
<dbReference type="InterPro" id="IPR035979">
    <property type="entry name" value="RBD_domain_sf"/>
</dbReference>
<dbReference type="GO" id="GO:0030014">
    <property type="term" value="C:CCR4-NOT complex"/>
    <property type="evidence" value="ECO:0007669"/>
    <property type="project" value="InterPro"/>
</dbReference>
<keyword evidence="6" id="KW-1185">Reference proteome</keyword>
<dbReference type="CDD" id="cd16618">
    <property type="entry name" value="mRING-HC-C4C4_CNOT4"/>
    <property type="match status" value="1"/>
</dbReference>
<evidence type="ECO:0000259" key="4">
    <source>
        <dbReference type="PROSITE" id="PS50102"/>
    </source>
</evidence>
<reference evidence="5 6" key="1">
    <citation type="submission" date="2019-06" db="EMBL/GenBank/DDBJ databases">
        <title>A chromosomal-level reference genome of Carpinus fangiana (Coryloideae, Betulaceae).</title>
        <authorList>
            <person name="Yang X."/>
            <person name="Wang Z."/>
            <person name="Zhang L."/>
            <person name="Hao G."/>
            <person name="Liu J."/>
            <person name="Yang Y."/>
        </authorList>
    </citation>
    <scope>NUCLEOTIDE SEQUENCE [LARGE SCALE GENOMIC DNA]</scope>
    <source>
        <strain evidence="5">Cfa_2016G</strain>
        <tissue evidence="5">Leaf</tissue>
    </source>
</reference>
<sequence>MGEKTCPICTEEMDFTDQHLKPCKCGYEMCVWCWHHIMEMAEKDGTEGRCPACRTPYDKEKIVGMATDCERLVVERNLERKQKLQKSKPKAPEGRKHLSDVRIVQRTLVYIIGLPLNLTDEDLLQRREYFGQYGKVLKVSISRTANGVIQHSSNNSFCVYITYSKEEEAARCIQSVHGFILDGRSLRACFGTTKYCHAWLKHLPCSNPDCLYLHDYGSQEDSFAKDDLVSAFARSRVQQIIGATNNMNRRSGNVLPPPADECSNTSISMAKPVVKSLSNYNVDEVSGPHTDNGTGRYSIPLSTGSWVMRVSTGLPPVTSFVSGRPTNQNPDISDNTQVFVSDVVSNERYTHDVNSSMIDEESWEVYSNAKLKPTEWNEQFVDGNCPVAVSNTNAEIILDTPPIPVTSGKLPAKGINQNIAASSTGTSSIELTQPSYGPGFIKDGTLHADGIVHGSCSGLSSISIHNHFKDRYSGPVGQLSNHTQMKGSQQDCNEHSGEASMSTAFMEAARMEDLLGLDDQRLKGVEGIHRLPSISCSPCPLQDLNQSSCQFWQHGEASNQGNLDVDPRIVCMKHEEIAYPLTSKSTGSSYGFNDNKTKILADLGETFGSSSVFSEKGLGHVGAYEERVPSADYGVTSDMGESSIISNILSLDINAWEDSLTSPHTLVKLLSENSKQHGYIKSPNLPKAQDKNQSRFSFARQEDVLNQVSALENSLGGTRHLPDEYVASHDFMEKKDPCIDTYQNIFSSSSSLQSDKFPGSDPFTTSILPRSLLQYPPTVSRAPTMIPPGFSVPSKAAPPGFPSRERTEQAFDSSANHMFRSATTGNVGITGDVEFIDPAIMEVGKGILTRGLNNAGFDVRPTLSPQFSPFEHDSSLKGLMQQSISTQQNIGFPDHFGNRFSPPNDAYRYPPMLLDQVQPNNASVFPPFTAQQISNMQMPNGRWGGWNEVRGIGGLSNIRTTAK</sequence>
<dbReference type="PROSITE" id="PS50089">
    <property type="entry name" value="ZF_RING_2"/>
    <property type="match status" value="1"/>
</dbReference>
<dbReference type="GO" id="GO:0003723">
    <property type="term" value="F:RNA binding"/>
    <property type="evidence" value="ECO:0007669"/>
    <property type="project" value="UniProtKB-UniRule"/>
</dbReference>